<keyword evidence="4" id="KW-1185">Reference proteome</keyword>
<feature type="chain" id="PRO_5011475866" evidence="1">
    <location>
        <begin position="19"/>
        <end position="207"/>
    </location>
</feature>
<dbReference type="EMBL" id="FOQT01000004">
    <property type="protein sequence ID" value="SFI41596.1"/>
    <property type="molecule type" value="Genomic_DNA"/>
</dbReference>
<sequence length="207" mass="22830">MKQIFSLALIGISELACAQLTLSAKANALFPTNSSSWKDISNTASSAYDQSGKNIAGFNVGLSAKISLPTSLFLMPEIYYTTFKNSFTEPVTNVKLEAKYNRVDVPVLVGYNVLGETLGVFVGPVASYNLSKDDQFQDFKENAQKQFTVGYQFGAQVQISKLILNARYEGAFSQDQRKFISNVAGKQTTIRYDNRPNLVLIGLGYKF</sequence>
<proteinExistence type="predicted"/>
<feature type="domain" description="Outer membrane protein beta-barrel" evidence="2">
    <location>
        <begin position="46"/>
        <end position="173"/>
    </location>
</feature>
<dbReference type="Pfam" id="PF13568">
    <property type="entry name" value="OMP_b-brl_2"/>
    <property type="match status" value="1"/>
</dbReference>
<dbReference type="InterPro" id="IPR025665">
    <property type="entry name" value="Beta-barrel_OMP_2"/>
</dbReference>
<name>A0A1I3I0V1_9FLAO</name>
<dbReference type="SUPFAM" id="SSF56925">
    <property type="entry name" value="OMPA-like"/>
    <property type="match status" value="1"/>
</dbReference>
<dbReference type="InterPro" id="IPR011250">
    <property type="entry name" value="OMP/PagP_B-barrel"/>
</dbReference>
<dbReference type="RefSeq" id="WP_090081206.1">
    <property type="nucleotide sequence ID" value="NZ_FOQT01000004.1"/>
</dbReference>
<dbReference type="Gene3D" id="2.40.160.20">
    <property type="match status" value="1"/>
</dbReference>
<dbReference type="OrthoDB" id="1431594at2"/>
<evidence type="ECO:0000256" key="1">
    <source>
        <dbReference type="SAM" id="SignalP"/>
    </source>
</evidence>
<reference evidence="3 4" key="1">
    <citation type="submission" date="2016-10" db="EMBL/GenBank/DDBJ databases">
        <authorList>
            <person name="de Groot N.N."/>
        </authorList>
    </citation>
    <scope>NUCLEOTIDE SEQUENCE [LARGE SCALE GENOMIC DNA]</scope>
    <source>
        <strain evidence="3 4">DSM 26000</strain>
    </source>
</reference>
<keyword evidence="1" id="KW-0732">Signal</keyword>
<feature type="signal peptide" evidence="1">
    <location>
        <begin position="1"/>
        <end position="18"/>
    </location>
</feature>
<accession>A0A1I3I0V1</accession>
<evidence type="ECO:0000313" key="3">
    <source>
        <dbReference type="EMBL" id="SFI41596.1"/>
    </source>
</evidence>
<dbReference type="STRING" id="1125876.SAMN05443292_2503"/>
<dbReference type="AlphaFoldDB" id="A0A1I3I0V1"/>
<dbReference type="Proteomes" id="UP000198931">
    <property type="component" value="Unassembled WGS sequence"/>
</dbReference>
<evidence type="ECO:0000313" key="4">
    <source>
        <dbReference type="Proteomes" id="UP000198931"/>
    </source>
</evidence>
<organism evidence="3 4">
    <name type="scientific">Halpernia frigidisoli</name>
    <dbReference type="NCBI Taxonomy" id="1125876"/>
    <lineage>
        <taxon>Bacteria</taxon>
        <taxon>Pseudomonadati</taxon>
        <taxon>Bacteroidota</taxon>
        <taxon>Flavobacteriia</taxon>
        <taxon>Flavobacteriales</taxon>
        <taxon>Weeksellaceae</taxon>
        <taxon>Chryseobacterium group</taxon>
        <taxon>Halpernia</taxon>
    </lineage>
</organism>
<protein>
    <submittedName>
        <fullName evidence="3">Outer membrane protein beta-barrel domain-containing protein</fullName>
    </submittedName>
</protein>
<gene>
    <name evidence="3" type="ORF">SAMN05443292_2503</name>
</gene>
<evidence type="ECO:0000259" key="2">
    <source>
        <dbReference type="Pfam" id="PF13568"/>
    </source>
</evidence>